<feature type="compositionally biased region" description="Polar residues" evidence="2">
    <location>
        <begin position="238"/>
        <end position="256"/>
    </location>
</feature>
<dbReference type="OrthoDB" id="8842296at2759"/>
<dbReference type="CTD" id="81493"/>
<protein>
    <submittedName>
        <fullName evidence="3">Uncharacterized LOC108238758</fullName>
    </submittedName>
</protein>
<feature type="coiled-coil region" evidence="1">
    <location>
        <begin position="563"/>
        <end position="650"/>
    </location>
</feature>
<evidence type="ECO:0000313" key="3">
    <source>
        <dbReference type="Ensembl" id="ENSKMAP00000029346.1"/>
    </source>
</evidence>
<evidence type="ECO:0000256" key="1">
    <source>
        <dbReference type="SAM" id="Coils"/>
    </source>
</evidence>
<name>A0A3Q3BIS8_KRYMA</name>
<feature type="region of interest" description="Disordered" evidence="2">
    <location>
        <begin position="1"/>
        <end position="47"/>
    </location>
</feature>
<proteinExistence type="predicted"/>
<dbReference type="Proteomes" id="UP000264800">
    <property type="component" value="Unplaced"/>
</dbReference>
<organism evidence="3 4">
    <name type="scientific">Kryptolebias marmoratus</name>
    <name type="common">Mangrove killifish</name>
    <name type="synonym">Rivulus marmoratus</name>
    <dbReference type="NCBI Taxonomy" id="37003"/>
    <lineage>
        <taxon>Eukaryota</taxon>
        <taxon>Metazoa</taxon>
        <taxon>Chordata</taxon>
        <taxon>Craniata</taxon>
        <taxon>Vertebrata</taxon>
        <taxon>Euteleostomi</taxon>
        <taxon>Actinopterygii</taxon>
        <taxon>Neopterygii</taxon>
        <taxon>Teleostei</taxon>
        <taxon>Neoteleostei</taxon>
        <taxon>Acanthomorphata</taxon>
        <taxon>Ovalentaria</taxon>
        <taxon>Atherinomorphae</taxon>
        <taxon>Cyprinodontiformes</taxon>
        <taxon>Rivulidae</taxon>
        <taxon>Kryptolebias</taxon>
    </lineage>
</organism>
<dbReference type="STRING" id="37003.ENSKMAP00000029344"/>
<dbReference type="OMA" id="RYEPMLL"/>
<feature type="coiled-coil region" evidence="1">
    <location>
        <begin position="336"/>
        <end position="370"/>
    </location>
</feature>
<feature type="region of interest" description="Disordered" evidence="2">
    <location>
        <begin position="229"/>
        <end position="256"/>
    </location>
</feature>
<dbReference type="PANTHER" id="PTHR47147">
    <property type="entry name" value="SYNCOILIN"/>
    <property type="match status" value="1"/>
</dbReference>
<dbReference type="RefSeq" id="XP_017276541.1">
    <property type="nucleotide sequence ID" value="XM_017421052.3"/>
</dbReference>
<feature type="region of interest" description="Disordered" evidence="2">
    <location>
        <begin position="292"/>
        <end position="330"/>
    </location>
</feature>
<reference evidence="3" key="1">
    <citation type="submission" date="2025-05" db="UniProtKB">
        <authorList>
            <consortium name="Ensembl"/>
        </authorList>
    </citation>
    <scope>IDENTIFICATION</scope>
</reference>
<sequence>MDDLDEDDSFPGFEPLFIREERGDPDKSAEEQSEGDENPSGLSFTESPLKQSALIKPYLQEMDELLKSCEELTGIPFGSRYSAADSETCLGESSCSGDQMESCGGICTHPQAYLSTSYIDTHMDGTEAEDETVQGRSLGNLVNRCEVYQHTEMPLSSAGSKLRANMVEYESQLMGMLAMLESCMEESGMDYEPQDRAADTGQEYVHISKNPHRYGGTRPVQSELCVNGGDASEGSGNGVTVGTAGSESQQHPSPRCQTMSGFLDRRPEEHGHLEADLGSGLQVDHAGQCPVFSEGTKTGRVLGDSTETKRDVDGGELPAEGGHDFSADLGSDTDTLRALGSRVEDCVEEVQQLQKRRKELLAEALRLREEGGTEEGEETAERIDSRVVALMDALKREEEVRREERKREMYRLREERAEEERALWRVSLERQGLQEELRRLKRRLFQVARDCAYSRAALNDQRREVELLRREEEKRNSLLLGLTEESCQLRSAQQQRLLDLRAQLHARGSIQPPSTQEELSACRRLSCGDIQQYLQNGRKALEDRYEPVLLALLKRREATAGALVTTKQQAQELRAQLRPLREQIQKLELERACLDERLQLLALQRREDAGRYKEAVCCLEEHSRRLRTELEVQRRRTKEMEELKESLTEQLLLHRAATEGHNGCNREEKT</sequence>
<dbReference type="Ensembl" id="ENSKMAT00000029710.1">
    <property type="protein sequence ID" value="ENSKMAP00000029344.1"/>
    <property type="gene ID" value="ENSKMAG00000021740.1"/>
</dbReference>
<keyword evidence="1" id="KW-0175">Coiled coil</keyword>
<dbReference type="KEGG" id="kmr:108238758"/>
<dbReference type="GeneID" id="108238758"/>
<evidence type="ECO:0000313" key="4">
    <source>
        <dbReference type="Proteomes" id="UP000264800"/>
    </source>
</evidence>
<accession>A0A3Q3BIS8</accession>
<dbReference type="InterPro" id="IPR027702">
    <property type="entry name" value="Syncoilin"/>
</dbReference>
<dbReference type="PANTHER" id="PTHR47147:SF1">
    <property type="entry name" value="SYNCOILIN"/>
    <property type="match status" value="1"/>
</dbReference>
<evidence type="ECO:0000256" key="2">
    <source>
        <dbReference type="SAM" id="MobiDB-lite"/>
    </source>
</evidence>
<feature type="compositionally biased region" description="Basic and acidic residues" evidence="2">
    <location>
        <begin position="17"/>
        <end position="30"/>
    </location>
</feature>
<keyword evidence="4" id="KW-1185">Reference proteome</keyword>
<dbReference type="Ensembl" id="ENSKMAT00000029712.1">
    <property type="protein sequence ID" value="ENSKMAP00000029346.1"/>
    <property type="gene ID" value="ENSKMAG00000021740.1"/>
</dbReference>
<dbReference type="GeneTree" id="ENSGT00390000018108"/>
<dbReference type="AlphaFoldDB" id="A0A3Q3BIS8"/>
<feature type="coiled-coil region" evidence="1">
    <location>
        <begin position="395"/>
        <end position="475"/>
    </location>
</feature>
<dbReference type="GO" id="GO:0005882">
    <property type="term" value="C:intermediate filament"/>
    <property type="evidence" value="ECO:0007669"/>
    <property type="project" value="InterPro"/>
</dbReference>